<dbReference type="RefSeq" id="WP_067878017.1">
    <property type="nucleotide sequence ID" value="NZ_JAAXOP010000012.1"/>
</dbReference>
<dbReference type="Proteomes" id="UP000565711">
    <property type="component" value="Unassembled WGS sequence"/>
</dbReference>
<feature type="chain" id="PRO_5032823435" evidence="1">
    <location>
        <begin position="29"/>
        <end position="79"/>
    </location>
</feature>
<organism evidence="2 3">
    <name type="scientific">Nocardia vermiculata</name>
    <dbReference type="NCBI Taxonomy" id="257274"/>
    <lineage>
        <taxon>Bacteria</taxon>
        <taxon>Bacillati</taxon>
        <taxon>Actinomycetota</taxon>
        <taxon>Actinomycetes</taxon>
        <taxon>Mycobacteriales</taxon>
        <taxon>Nocardiaceae</taxon>
        <taxon>Nocardia</taxon>
    </lineage>
</organism>
<name>A0A846Y4F6_9NOCA</name>
<keyword evidence="3" id="KW-1185">Reference proteome</keyword>
<evidence type="ECO:0000256" key="1">
    <source>
        <dbReference type="SAM" id="SignalP"/>
    </source>
</evidence>
<gene>
    <name evidence="2" type="ORF">HGA08_20510</name>
</gene>
<dbReference type="EMBL" id="JAAXOP010000012">
    <property type="protein sequence ID" value="NKY52591.1"/>
    <property type="molecule type" value="Genomic_DNA"/>
</dbReference>
<proteinExistence type="predicted"/>
<keyword evidence="1" id="KW-0732">Signal</keyword>
<evidence type="ECO:0000313" key="2">
    <source>
        <dbReference type="EMBL" id="NKY52591.1"/>
    </source>
</evidence>
<reference evidence="2 3" key="1">
    <citation type="submission" date="2020-04" db="EMBL/GenBank/DDBJ databases">
        <title>MicrobeNet Type strains.</title>
        <authorList>
            <person name="Nicholson A.C."/>
        </authorList>
    </citation>
    <scope>NUCLEOTIDE SEQUENCE [LARGE SCALE GENOMIC DNA]</scope>
    <source>
        <strain evidence="2 3">JCM 12354</strain>
    </source>
</reference>
<accession>A0A846Y4F6</accession>
<protein>
    <submittedName>
        <fullName evidence="2">Uncharacterized protein</fullName>
    </submittedName>
</protein>
<comment type="caution">
    <text evidence="2">The sequence shown here is derived from an EMBL/GenBank/DDBJ whole genome shotgun (WGS) entry which is preliminary data.</text>
</comment>
<dbReference type="AlphaFoldDB" id="A0A846Y4F6"/>
<feature type="signal peptide" evidence="1">
    <location>
        <begin position="1"/>
        <end position="28"/>
    </location>
</feature>
<evidence type="ECO:0000313" key="3">
    <source>
        <dbReference type="Proteomes" id="UP000565711"/>
    </source>
</evidence>
<sequence>MKRILAAAALAVAAAAPMSVLTATTAGAAPAIASSGSASGSADLLPQMPPNCVGNYDPLLFAVQWYVTGTYPRSCGIGG</sequence>